<dbReference type="InterPro" id="IPR002575">
    <property type="entry name" value="Aminoglycoside_PTrfase"/>
</dbReference>
<dbReference type="Gene3D" id="1.20.58.840">
    <property type="match status" value="1"/>
</dbReference>
<dbReference type="Gene3D" id="1.10.510.10">
    <property type="entry name" value="Transferase(Phosphotransferase) domain 1"/>
    <property type="match status" value="1"/>
</dbReference>
<comment type="caution">
    <text evidence="3">The sequence shown here is derived from an EMBL/GenBank/DDBJ whole genome shotgun (WGS) entry which is preliminary data.</text>
</comment>
<dbReference type="Proteomes" id="UP000320693">
    <property type="component" value="Unassembled WGS sequence"/>
</dbReference>
<organism evidence="3 4">
    <name type="scientific">Pseudonocardia saturnea</name>
    <dbReference type="NCBI Taxonomy" id="33909"/>
    <lineage>
        <taxon>Bacteria</taxon>
        <taxon>Bacillati</taxon>
        <taxon>Actinomycetota</taxon>
        <taxon>Actinomycetes</taxon>
        <taxon>Pseudonocardiales</taxon>
        <taxon>Pseudonocardiaceae</taxon>
        <taxon>Pseudonocardia</taxon>
    </lineage>
</organism>
<feature type="region of interest" description="Disordered" evidence="1">
    <location>
        <begin position="1"/>
        <end position="23"/>
    </location>
</feature>
<dbReference type="SUPFAM" id="SSF56112">
    <property type="entry name" value="Protein kinase-like (PK-like)"/>
    <property type="match status" value="1"/>
</dbReference>
<dbReference type="Pfam" id="PF01636">
    <property type="entry name" value="APH"/>
    <property type="match status" value="1"/>
</dbReference>
<evidence type="ECO:0000259" key="2">
    <source>
        <dbReference type="Pfam" id="PF01636"/>
    </source>
</evidence>
<reference evidence="3 4" key="1">
    <citation type="submission" date="2019-06" db="EMBL/GenBank/DDBJ databases">
        <title>Whole genome shotgun sequence of Pseudonocardia saturnea NBRC 14499.</title>
        <authorList>
            <person name="Hosoyama A."/>
            <person name="Uohara A."/>
            <person name="Ohji S."/>
            <person name="Ichikawa N."/>
        </authorList>
    </citation>
    <scope>NUCLEOTIDE SEQUENCE [LARGE SCALE GENOMIC DNA]</scope>
    <source>
        <strain evidence="3 4">NBRC 14499</strain>
    </source>
</reference>
<evidence type="ECO:0000256" key="1">
    <source>
        <dbReference type="SAM" id="MobiDB-lite"/>
    </source>
</evidence>
<sequence length="341" mass="36670">MESGAESGAVGQDPRMEQRPKGFDDEDVRSALSHHHGIDARELRYRPVGFGDYHWAVTGADGSRWFAKISDLTDKPQCGHTPAAALDGYRAALRTAAELRAAGLEFVLAPVPPGGGEIVTDLDGRWALAVFEHVDAPAQEFHTELSPGGRDAVLALLARLHAAAAPAVTPRHSPTVPDRNLIEEALAEQEVSWSGGPFSEPARQAVVTHANAIRARLAEADALTHQLTTSGRPAVVTHGEPHPGNLLDVGEGYLLIDWDTVGLGVPERDLAVVSDDPAELAAYTELTGVRPDPVALELYGLRWTLADLGEFLRWFRAPHSDDADSRTAWEGLLQTLAALDR</sequence>
<protein>
    <recommendedName>
        <fullName evidence="2">Aminoglycoside phosphotransferase domain-containing protein</fullName>
    </recommendedName>
</protein>
<accession>A0ABQ0RVB1</accession>
<name>A0ABQ0RVB1_9PSEU</name>
<dbReference type="EMBL" id="BJNH01000015">
    <property type="protein sequence ID" value="GEC24403.1"/>
    <property type="molecule type" value="Genomic_DNA"/>
</dbReference>
<proteinExistence type="predicted"/>
<feature type="compositionally biased region" description="Basic and acidic residues" evidence="1">
    <location>
        <begin position="14"/>
        <end position="23"/>
    </location>
</feature>
<gene>
    <name evidence="3" type="ORF">PSA01_14320</name>
</gene>
<dbReference type="Gene3D" id="3.30.200.20">
    <property type="entry name" value="Phosphorylase Kinase, domain 1"/>
    <property type="match status" value="1"/>
</dbReference>
<feature type="domain" description="Aminoglycoside phosphotransferase" evidence="2">
    <location>
        <begin position="48"/>
        <end position="285"/>
    </location>
</feature>
<keyword evidence="4" id="KW-1185">Reference proteome</keyword>
<evidence type="ECO:0000313" key="4">
    <source>
        <dbReference type="Proteomes" id="UP000320693"/>
    </source>
</evidence>
<evidence type="ECO:0000313" key="3">
    <source>
        <dbReference type="EMBL" id="GEC24403.1"/>
    </source>
</evidence>
<dbReference type="InterPro" id="IPR011009">
    <property type="entry name" value="Kinase-like_dom_sf"/>
</dbReference>